<dbReference type="GO" id="GO:0005886">
    <property type="term" value="C:plasma membrane"/>
    <property type="evidence" value="ECO:0007669"/>
    <property type="project" value="TreeGrafter"/>
</dbReference>
<dbReference type="EMBL" id="JAUZQC010000022">
    <property type="protein sequence ID" value="KAK5850448.1"/>
    <property type="molecule type" value="Genomic_DNA"/>
</dbReference>
<keyword evidence="4" id="KW-1133">Transmembrane helix</keyword>
<evidence type="ECO:0000313" key="8">
    <source>
        <dbReference type="EMBL" id="KAK5850448.1"/>
    </source>
</evidence>
<dbReference type="CDD" id="cd00037">
    <property type="entry name" value="CLECT"/>
    <property type="match status" value="1"/>
</dbReference>
<reference evidence="8 9" key="2">
    <citation type="journal article" date="2023" name="Mol. Biol. Evol.">
        <title>Genomics of Secondarily Temperate Adaptation in the Only Non-Antarctic Icefish.</title>
        <authorList>
            <person name="Rivera-Colon A.G."/>
            <person name="Rayamajhi N."/>
            <person name="Minhas B.F."/>
            <person name="Madrigal G."/>
            <person name="Bilyk K.T."/>
            <person name="Yoon V."/>
            <person name="Hune M."/>
            <person name="Gregory S."/>
            <person name="Cheng C.H.C."/>
            <person name="Catchen J.M."/>
        </authorList>
    </citation>
    <scope>NUCLEOTIDE SEQUENCE [LARGE SCALE GENOMIC DNA]</scope>
    <source>
        <strain evidence="8">JMC-PN-2008</strain>
    </source>
</reference>
<dbReference type="Gene3D" id="3.10.100.10">
    <property type="entry name" value="Mannose-Binding Protein A, subunit A"/>
    <property type="match status" value="1"/>
</dbReference>
<dbReference type="PROSITE" id="PS50041">
    <property type="entry name" value="C_TYPE_LECTIN_2"/>
    <property type="match status" value="1"/>
</dbReference>
<feature type="chain" id="PRO_5042891971" description="C-type lectin domain-containing protein" evidence="6">
    <location>
        <begin position="23"/>
        <end position="311"/>
    </location>
</feature>
<evidence type="ECO:0000256" key="1">
    <source>
        <dbReference type="ARBA" id="ARBA00004370"/>
    </source>
</evidence>
<dbReference type="SUPFAM" id="SSF56436">
    <property type="entry name" value="C-type lectin-like"/>
    <property type="match status" value="1"/>
</dbReference>
<keyword evidence="6" id="KW-0732">Signal</keyword>
<evidence type="ECO:0000256" key="6">
    <source>
        <dbReference type="SAM" id="SignalP"/>
    </source>
</evidence>
<evidence type="ECO:0000256" key="3">
    <source>
        <dbReference type="ARBA" id="ARBA00022737"/>
    </source>
</evidence>
<dbReference type="PANTHER" id="PTHR46730:SF2">
    <property type="entry name" value="POLYCYSTIN-1 ISOFORM X1"/>
    <property type="match status" value="1"/>
</dbReference>
<dbReference type="InterPro" id="IPR001304">
    <property type="entry name" value="C-type_lectin-like"/>
</dbReference>
<evidence type="ECO:0000256" key="4">
    <source>
        <dbReference type="ARBA" id="ARBA00022989"/>
    </source>
</evidence>
<comment type="subcellular location">
    <subcellularLocation>
        <location evidence="1">Membrane</location>
    </subcellularLocation>
</comment>
<keyword evidence="3" id="KW-0677">Repeat</keyword>
<feature type="signal peptide" evidence="6">
    <location>
        <begin position="1"/>
        <end position="22"/>
    </location>
</feature>
<evidence type="ECO:0000256" key="2">
    <source>
        <dbReference type="ARBA" id="ARBA00022692"/>
    </source>
</evidence>
<proteinExistence type="predicted"/>
<dbReference type="AlphaFoldDB" id="A0AAN8ACN8"/>
<dbReference type="InterPro" id="IPR016187">
    <property type="entry name" value="CTDL_fold"/>
</dbReference>
<protein>
    <recommendedName>
        <fullName evidence="7">C-type lectin domain-containing protein</fullName>
    </recommendedName>
</protein>
<organism evidence="8 9">
    <name type="scientific">Eleginops maclovinus</name>
    <name type="common">Patagonian blennie</name>
    <name type="synonym">Eleginus maclovinus</name>
    <dbReference type="NCBI Taxonomy" id="56733"/>
    <lineage>
        <taxon>Eukaryota</taxon>
        <taxon>Metazoa</taxon>
        <taxon>Chordata</taxon>
        <taxon>Craniata</taxon>
        <taxon>Vertebrata</taxon>
        <taxon>Euteleostomi</taxon>
        <taxon>Actinopterygii</taxon>
        <taxon>Neopterygii</taxon>
        <taxon>Teleostei</taxon>
        <taxon>Neoteleostei</taxon>
        <taxon>Acanthomorphata</taxon>
        <taxon>Eupercaria</taxon>
        <taxon>Perciformes</taxon>
        <taxon>Notothenioidei</taxon>
        <taxon>Eleginopidae</taxon>
        <taxon>Eleginops</taxon>
    </lineage>
</organism>
<keyword evidence="9" id="KW-1185">Reference proteome</keyword>
<keyword evidence="5" id="KW-0472">Membrane</keyword>
<keyword evidence="2" id="KW-0812">Transmembrane</keyword>
<dbReference type="GO" id="GO:0006816">
    <property type="term" value="P:calcium ion transport"/>
    <property type="evidence" value="ECO:0007669"/>
    <property type="project" value="TreeGrafter"/>
</dbReference>
<dbReference type="Proteomes" id="UP001346869">
    <property type="component" value="Unassembled WGS sequence"/>
</dbReference>
<dbReference type="InterPro" id="IPR016186">
    <property type="entry name" value="C-type_lectin-like/link_sf"/>
</dbReference>
<evidence type="ECO:0000313" key="9">
    <source>
        <dbReference type="Proteomes" id="UP001346869"/>
    </source>
</evidence>
<dbReference type="Pfam" id="PF00059">
    <property type="entry name" value="Lectin_C"/>
    <property type="match status" value="1"/>
</dbReference>
<comment type="caution">
    <text evidence="8">The sequence shown here is derived from an EMBL/GenBank/DDBJ whole genome shotgun (WGS) entry which is preliminary data.</text>
</comment>
<accession>A0AAN8ACN8</accession>
<dbReference type="GO" id="GO:0005261">
    <property type="term" value="F:monoatomic cation channel activity"/>
    <property type="evidence" value="ECO:0007669"/>
    <property type="project" value="TreeGrafter"/>
</dbReference>
<dbReference type="PANTHER" id="PTHR46730">
    <property type="entry name" value="POLYCYSTIN-1"/>
    <property type="match status" value="1"/>
</dbReference>
<sequence length="311" mass="33857">MTLVPLKQTLWILWVFLSAVAAEDSPCPQGGQVHLSSRRCFWLSVSPSSWSDAQASCRETQGGDVASAESPELQEFIHHSFPVKSTVWVWLKGSGGEGADQTGVMEPRIPEDSPGGCTQMALGTLGQWRKTQCAGRYLFLCEKEVAESFQSVDSYLTGSALMSGFYAKTQIQPLPSAPDIGQLTVEMQLFPGLWFSHAGQLVSVELVVQPNPESSLARVQILRPYCNPNHHLVPPGCSALLNPFSCCSAVPLCNTTGGCSRGQYWCHLLEACVSTTSPCSPYDSATGARALLYLLDILQYSPSTTWWRTCL</sequence>
<evidence type="ECO:0000259" key="7">
    <source>
        <dbReference type="PROSITE" id="PS50041"/>
    </source>
</evidence>
<evidence type="ECO:0000256" key="5">
    <source>
        <dbReference type="ARBA" id="ARBA00023136"/>
    </source>
</evidence>
<name>A0AAN8ACN8_ELEMC</name>
<gene>
    <name evidence="8" type="ORF">PBY51_001328</name>
</gene>
<feature type="domain" description="C-type lectin" evidence="7">
    <location>
        <begin position="36"/>
        <end position="142"/>
    </location>
</feature>
<dbReference type="SMART" id="SM00034">
    <property type="entry name" value="CLECT"/>
    <property type="match status" value="1"/>
</dbReference>
<reference evidence="8 9" key="1">
    <citation type="journal article" date="2023" name="Genes (Basel)">
        <title>Chromosome-Level Genome Assembly and Circadian Gene Repertoire of the Patagonia Blennie Eleginops maclovinus-The Closest Ancestral Proxy of Antarctic Cryonotothenioids.</title>
        <authorList>
            <person name="Cheng C.C."/>
            <person name="Rivera-Colon A.G."/>
            <person name="Minhas B.F."/>
            <person name="Wilson L."/>
            <person name="Rayamajhi N."/>
            <person name="Vargas-Chacoff L."/>
            <person name="Catchen J.M."/>
        </authorList>
    </citation>
    <scope>NUCLEOTIDE SEQUENCE [LARGE SCALE GENOMIC DNA]</scope>
    <source>
        <strain evidence="8">JMC-PN-2008</strain>
    </source>
</reference>